<dbReference type="InterPro" id="IPR046700">
    <property type="entry name" value="DUF6570"/>
</dbReference>
<gene>
    <name evidence="2" type="ORF">HMN09_00389900</name>
</gene>
<evidence type="ECO:0000259" key="1">
    <source>
        <dbReference type="Pfam" id="PF20209"/>
    </source>
</evidence>
<keyword evidence="2" id="KW-0547">Nucleotide-binding</keyword>
<keyword evidence="3" id="KW-1185">Reference proteome</keyword>
<sequence>MTAPWFSLWRTPRDASSADWKTRCAAHTVQEIIVLLGPYSNPSRATKRRRDDLIAFATRLPLLAQVILTAVASNTRGTKRTAREAAPGAQAQKRMRVAVQAPEESRDAQYEGVHVGGVDELIEGPFMRVPDAKVIEGCIARCIDRTSNQALKKGREALPYFICAHCSSRLSLSRTPATVAANNLWVGDVPFVLAILTLPERLLVALYFPAAYVVKLFPKKAGGKKWDKEKINSGLRGNISTYRLNTNDIADMLTGNLMPRPVSILASIITVAFVGARTCRCYSCRTSSVRRQRVADALLWLKQNNPLYANVEVSPERLSQLPVGGIPEEIMLNARYSEEESILDKEHAGYVPVDLGDLEEDDEDDLPEVADGEQREMVVEEDELAEVDEGEERTTQREDYERHALRAMDEDQNEASGDYGGGFPPTSAWRNRLKNLLSSGIAAPGRQADFGIRPGNAFVNEYAREENGRRTDGGAAEPNHLLGAFPVLFPYGMGGLEVDRMEDVGYQAHVRWCLQYDDSRFRKDLYFVFQVFGVIQKRMAARSASLQIKRTTYIANEAAFLRLSVADFVLASKEEATKQPISNPVIRSLRKQLTACGE</sequence>
<dbReference type="OrthoDB" id="3257061at2759"/>
<proteinExistence type="predicted"/>
<protein>
    <submittedName>
        <fullName evidence="2">ATP-dependent DNA helicase</fullName>
    </submittedName>
</protein>
<keyword evidence="2" id="KW-0347">Helicase</keyword>
<dbReference type="Proteomes" id="UP000613580">
    <property type="component" value="Unassembled WGS sequence"/>
</dbReference>
<keyword evidence="2" id="KW-0378">Hydrolase</keyword>
<evidence type="ECO:0000313" key="3">
    <source>
        <dbReference type="Proteomes" id="UP000613580"/>
    </source>
</evidence>
<dbReference type="GO" id="GO:0004386">
    <property type="term" value="F:helicase activity"/>
    <property type="evidence" value="ECO:0007669"/>
    <property type="project" value="UniProtKB-KW"/>
</dbReference>
<evidence type="ECO:0000313" key="2">
    <source>
        <dbReference type="EMBL" id="KAF7318776.1"/>
    </source>
</evidence>
<comment type="caution">
    <text evidence="2">The sequence shown here is derived from an EMBL/GenBank/DDBJ whole genome shotgun (WGS) entry which is preliminary data.</text>
</comment>
<dbReference type="EMBL" id="JACAZE010000004">
    <property type="protein sequence ID" value="KAF7318776.1"/>
    <property type="molecule type" value="Genomic_DNA"/>
</dbReference>
<keyword evidence="2" id="KW-0067">ATP-binding</keyword>
<reference evidence="2" key="1">
    <citation type="submission" date="2020-05" db="EMBL/GenBank/DDBJ databases">
        <title>Mycena genomes resolve the evolution of fungal bioluminescence.</title>
        <authorList>
            <person name="Tsai I.J."/>
        </authorList>
    </citation>
    <scope>NUCLEOTIDE SEQUENCE</scope>
    <source>
        <strain evidence="2">110903Hualien_Pintung</strain>
    </source>
</reference>
<name>A0A8H6TLC3_MYCCL</name>
<accession>A0A8H6TLC3</accession>
<organism evidence="2 3">
    <name type="scientific">Mycena chlorophos</name>
    <name type="common">Agaric fungus</name>
    <name type="synonym">Agaricus chlorophos</name>
    <dbReference type="NCBI Taxonomy" id="658473"/>
    <lineage>
        <taxon>Eukaryota</taxon>
        <taxon>Fungi</taxon>
        <taxon>Dikarya</taxon>
        <taxon>Basidiomycota</taxon>
        <taxon>Agaricomycotina</taxon>
        <taxon>Agaricomycetes</taxon>
        <taxon>Agaricomycetidae</taxon>
        <taxon>Agaricales</taxon>
        <taxon>Marasmiineae</taxon>
        <taxon>Mycenaceae</taxon>
        <taxon>Mycena</taxon>
    </lineage>
</organism>
<feature type="domain" description="DUF6570" evidence="1">
    <location>
        <begin position="174"/>
        <end position="318"/>
    </location>
</feature>
<dbReference type="Pfam" id="PF20209">
    <property type="entry name" value="DUF6570"/>
    <property type="match status" value="1"/>
</dbReference>
<dbReference type="AlphaFoldDB" id="A0A8H6TLC3"/>